<dbReference type="KEGG" id="lmat:92517694"/>
<accession>A0A836HE24</accession>
<evidence type="ECO:0000256" key="10">
    <source>
        <dbReference type="RuleBase" id="RU363075"/>
    </source>
</evidence>
<organism evidence="13 14">
    <name type="scientific">Leishmania martiniquensis</name>
    <dbReference type="NCBI Taxonomy" id="1580590"/>
    <lineage>
        <taxon>Eukaryota</taxon>
        <taxon>Discoba</taxon>
        <taxon>Euglenozoa</taxon>
        <taxon>Kinetoplastea</taxon>
        <taxon>Metakinetoplastina</taxon>
        <taxon>Trypanosomatida</taxon>
        <taxon>Trypanosomatidae</taxon>
        <taxon>Leishmaniinae</taxon>
        <taxon>Leishmania</taxon>
    </lineage>
</organism>
<gene>
    <name evidence="13" type="ORF">LSCM1_07826</name>
</gene>
<dbReference type="RefSeq" id="XP_067180395.1">
    <property type="nucleotide sequence ID" value="XM_067325182.1"/>
</dbReference>
<keyword evidence="6 10" id="KW-0812">Transmembrane</keyword>
<evidence type="ECO:0000256" key="2">
    <source>
        <dbReference type="ARBA" id="ARBA00004922"/>
    </source>
</evidence>
<evidence type="ECO:0000256" key="4">
    <source>
        <dbReference type="ARBA" id="ARBA00022676"/>
    </source>
</evidence>
<comment type="subcellular location">
    <subcellularLocation>
        <location evidence="1 10">Endoplasmic reticulum membrane</location>
        <topology evidence="1 10">Multi-pass membrane protein</topology>
    </subcellularLocation>
</comment>
<dbReference type="AlphaFoldDB" id="A0A836HE24"/>
<evidence type="ECO:0000313" key="13">
    <source>
        <dbReference type="EMBL" id="KAG5484457.1"/>
    </source>
</evidence>
<keyword evidence="4 10" id="KW-0328">Glycosyltransferase</keyword>
<dbReference type="GO" id="GO:0005789">
    <property type="term" value="C:endoplasmic reticulum membrane"/>
    <property type="evidence" value="ECO:0007669"/>
    <property type="project" value="UniProtKB-SubCell"/>
</dbReference>
<evidence type="ECO:0000256" key="9">
    <source>
        <dbReference type="ARBA" id="ARBA00023136"/>
    </source>
</evidence>
<feature type="chain" id="PRO_5033054687" description="Mannosyltransferase" evidence="12">
    <location>
        <begin position="35"/>
        <end position="790"/>
    </location>
</feature>
<keyword evidence="8 10" id="KW-1133">Transmembrane helix</keyword>
<protein>
    <recommendedName>
        <fullName evidence="10">Mannosyltransferase</fullName>
        <ecNumber evidence="10">2.4.1.-</ecNumber>
    </recommendedName>
</protein>
<feature type="transmembrane region" description="Helical" evidence="10">
    <location>
        <begin position="113"/>
        <end position="138"/>
    </location>
</feature>
<feature type="transmembrane region" description="Helical" evidence="10">
    <location>
        <begin position="144"/>
        <end position="169"/>
    </location>
</feature>
<sequence length="790" mass="86836">MASDAICGMLRQMSRPLEVLAVFLLLFLTHYCASCILPVADCDETFNFVEPIHYLLYGYGKQTWELCSKFALRSWLFLWMYAWPAVFARGVASLSSVGVYFSLRIYNGCIAALAELFFTCSVWCTFSGKMASVALLLLLSNYPIHHAAVSFLPTSFVMVCNFVVLGCWLHTQRWASSSAASSARASTSLSTAPPRHLSWFIGAALFFSVLGVVAGWPFAAPLSAFVGIDLLLRFPKLTTACASGSFLTICGAALVADAQYYCRWTLSSWNLIMYNVFGGAERGPELFGVEPWFFFWKNLMVNFHLMFVAALLAPLAVLCAPRQGPANMSVPCDAVGSGSSPNDSPALGVNDSNVSEASSLGRSPLRKASGHGHCAGSHASLLGQRHPHASVHAASAATVASHLSCRRELLSIAPFFAWLLFWMCIPHKEERFMSPAYPFMTLAATRAVCLIFFPDTEVSQCASATAKCQGRGPAVEIVAVAGAQQNDFTSGQVTRQKPPPSSCSPRARSSVGLLWWRRASGAAFLVAFCLLSCSRAMAIYHFYSGPERIFHDWYPVLTAEANRALEVKRQAVLRDNAMLGGASRSSLLPGTTAQQTQELHNNYIVCLGREWYRFPSSFFLHHRSRYQFLDTPHFHGLLPMSFKAAPASRERGFLRAPSSKAAATRGSCCCGSRNVNDLNKEIPEQYVCHPSEQCDAIFDSLSPRTYVSAAQHTAELKRLQLDSVFTRSLLNISSLNAVLNASGKPHRAVKDTYAVLDVDRTPLWCRVLYYPFGISRRCAVWRPLVLNAKS</sequence>
<feature type="compositionally biased region" description="Polar residues" evidence="11">
    <location>
        <begin position="350"/>
        <end position="361"/>
    </location>
</feature>
<feature type="transmembrane region" description="Helical" evidence="10">
    <location>
        <begin position="237"/>
        <end position="256"/>
    </location>
</feature>
<keyword evidence="9 10" id="KW-0472">Membrane</keyword>
<dbReference type="PANTHER" id="PTHR22760">
    <property type="entry name" value="GLYCOSYLTRANSFERASE"/>
    <property type="match status" value="1"/>
</dbReference>
<name>A0A836HE24_9TRYP</name>
<evidence type="ECO:0000256" key="7">
    <source>
        <dbReference type="ARBA" id="ARBA00022824"/>
    </source>
</evidence>
<evidence type="ECO:0000256" key="1">
    <source>
        <dbReference type="ARBA" id="ARBA00004477"/>
    </source>
</evidence>
<dbReference type="EC" id="2.4.1.-" evidence="10"/>
<evidence type="ECO:0000256" key="11">
    <source>
        <dbReference type="SAM" id="MobiDB-lite"/>
    </source>
</evidence>
<evidence type="ECO:0000256" key="5">
    <source>
        <dbReference type="ARBA" id="ARBA00022679"/>
    </source>
</evidence>
<dbReference type="OrthoDB" id="497541at2759"/>
<dbReference type="GeneID" id="92517694"/>
<feature type="transmembrane region" description="Helical" evidence="10">
    <location>
        <begin position="300"/>
        <end position="320"/>
    </location>
</feature>
<dbReference type="GO" id="GO:0006487">
    <property type="term" value="P:protein N-linked glycosylation"/>
    <property type="evidence" value="ECO:0007669"/>
    <property type="project" value="TreeGrafter"/>
</dbReference>
<dbReference type="PANTHER" id="PTHR22760:SF2">
    <property type="entry name" value="ALPHA-1,2-MANNOSYLTRANSFERASE ALG9"/>
    <property type="match status" value="1"/>
</dbReference>
<comment type="pathway">
    <text evidence="2">Protein modification; protein glycosylation.</text>
</comment>
<feature type="transmembrane region" description="Helical" evidence="10">
    <location>
        <begin position="197"/>
        <end position="217"/>
    </location>
</feature>
<dbReference type="EMBL" id="JAFEUZ010000012">
    <property type="protein sequence ID" value="KAG5484457.1"/>
    <property type="molecule type" value="Genomic_DNA"/>
</dbReference>
<reference evidence="14" key="1">
    <citation type="journal article" date="2021" name="Microbiol. Resour. Announc.">
        <title>LGAAP: Leishmaniinae Genome Assembly and Annotation Pipeline.</title>
        <authorList>
            <person name="Almutairi H."/>
            <person name="Urbaniak M.D."/>
            <person name="Bates M.D."/>
            <person name="Jariyapan N."/>
            <person name="Kwakye-Nuako G."/>
            <person name="Thomaz-Soccol V."/>
            <person name="Al-Salem W.S."/>
            <person name="Dillon R.J."/>
            <person name="Bates P.A."/>
            <person name="Gatherer D."/>
        </authorList>
    </citation>
    <scope>NUCLEOTIDE SEQUENCE [LARGE SCALE GENOMIC DNA]</scope>
</reference>
<evidence type="ECO:0000256" key="3">
    <source>
        <dbReference type="ARBA" id="ARBA00007063"/>
    </source>
</evidence>
<keyword evidence="5" id="KW-0808">Transferase</keyword>
<dbReference type="UniPathway" id="UPA00378"/>
<evidence type="ECO:0000256" key="6">
    <source>
        <dbReference type="ARBA" id="ARBA00022692"/>
    </source>
</evidence>
<proteinExistence type="inferred from homology"/>
<dbReference type="Pfam" id="PF03901">
    <property type="entry name" value="Glyco_transf_22"/>
    <property type="match status" value="1"/>
</dbReference>
<keyword evidence="7 10" id="KW-0256">Endoplasmic reticulum</keyword>
<feature type="region of interest" description="Disordered" evidence="11">
    <location>
        <begin position="337"/>
        <end position="372"/>
    </location>
</feature>
<feature type="transmembrane region" description="Helical" evidence="10">
    <location>
        <begin position="78"/>
        <end position="101"/>
    </location>
</feature>
<dbReference type="InterPro" id="IPR005599">
    <property type="entry name" value="GPI_mannosylTrfase"/>
</dbReference>
<keyword evidence="12" id="KW-0732">Signal</keyword>
<reference evidence="14" key="2">
    <citation type="journal article" date="2021" name="Sci. Data">
        <title>Chromosome-scale genome sequencing, assembly and annotation of six genomes from subfamily Leishmaniinae.</title>
        <authorList>
            <person name="Almutairi H."/>
            <person name="Urbaniak M.D."/>
            <person name="Bates M.D."/>
            <person name="Jariyapan N."/>
            <person name="Kwakye-Nuako G."/>
            <person name="Thomaz Soccol V."/>
            <person name="Al-Salem W.S."/>
            <person name="Dillon R.J."/>
            <person name="Bates P.A."/>
            <person name="Gatherer D."/>
        </authorList>
    </citation>
    <scope>NUCLEOTIDE SEQUENCE [LARGE SCALE GENOMIC DNA]</scope>
</reference>
<comment type="similarity">
    <text evidence="3 10">Belongs to the glycosyltransferase 22 family.</text>
</comment>
<dbReference type="GO" id="GO:0000026">
    <property type="term" value="F:alpha-1,2-mannosyltransferase activity"/>
    <property type="evidence" value="ECO:0007669"/>
    <property type="project" value="TreeGrafter"/>
</dbReference>
<evidence type="ECO:0000313" key="14">
    <source>
        <dbReference type="Proteomes" id="UP000673552"/>
    </source>
</evidence>
<keyword evidence="14" id="KW-1185">Reference proteome</keyword>
<feature type="signal peptide" evidence="12">
    <location>
        <begin position="1"/>
        <end position="34"/>
    </location>
</feature>
<evidence type="ECO:0000256" key="12">
    <source>
        <dbReference type="SAM" id="SignalP"/>
    </source>
</evidence>
<evidence type="ECO:0000256" key="8">
    <source>
        <dbReference type="ARBA" id="ARBA00022989"/>
    </source>
</evidence>
<dbReference type="Proteomes" id="UP000673552">
    <property type="component" value="Unassembled WGS sequence"/>
</dbReference>
<comment type="caution">
    <text evidence="13">The sequence shown here is derived from an EMBL/GenBank/DDBJ whole genome shotgun (WGS) entry which is preliminary data.</text>
</comment>